<dbReference type="InterPro" id="IPR012495">
    <property type="entry name" value="TadE-like_dom"/>
</dbReference>
<reference evidence="3" key="1">
    <citation type="submission" date="2021-05" db="EMBL/GenBank/DDBJ databases">
        <title>Complete genome sequence of the cellulolytic planctomycete Telmatocola sphagniphila SP2T and characterization of the first cellulase from planctomycetes.</title>
        <authorList>
            <person name="Rakitin A.L."/>
            <person name="Beletsky A.V."/>
            <person name="Naumoff D.G."/>
            <person name="Kulichevskaya I.S."/>
            <person name="Mardanov A.V."/>
            <person name="Ravin N.V."/>
            <person name="Dedysh S.N."/>
        </authorList>
    </citation>
    <scope>NUCLEOTIDE SEQUENCE</scope>
    <source>
        <strain evidence="3">SP2T</strain>
    </source>
</reference>
<name>A0A8E6B4Y0_9BACT</name>
<keyword evidence="1" id="KW-0472">Membrane</keyword>
<feature type="domain" description="TadE-like" evidence="2">
    <location>
        <begin position="11"/>
        <end position="53"/>
    </location>
</feature>
<dbReference type="Pfam" id="PF07811">
    <property type="entry name" value="TadE"/>
    <property type="match status" value="1"/>
</dbReference>
<dbReference type="KEGG" id="tsph:KIH39_20345"/>
<keyword evidence="1" id="KW-1133">Transmembrane helix</keyword>
<evidence type="ECO:0000313" key="4">
    <source>
        <dbReference type="Proteomes" id="UP000676194"/>
    </source>
</evidence>
<dbReference type="Proteomes" id="UP000676194">
    <property type="component" value="Chromosome"/>
</dbReference>
<evidence type="ECO:0000256" key="1">
    <source>
        <dbReference type="SAM" id="Phobius"/>
    </source>
</evidence>
<gene>
    <name evidence="3" type="ORF">KIH39_20345</name>
</gene>
<keyword evidence="1" id="KW-0812">Transmembrane</keyword>
<dbReference type="EMBL" id="CP074694">
    <property type="protein sequence ID" value="QVL31176.1"/>
    <property type="molecule type" value="Genomic_DNA"/>
</dbReference>
<protein>
    <submittedName>
        <fullName evidence="3">Pilus assembly protein</fullName>
    </submittedName>
</protein>
<evidence type="ECO:0000259" key="2">
    <source>
        <dbReference type="Pfam" id="PF07811"/>
    </source>
</evidence>
<evidence type="ECO:0000313" key="3">
    <source>
        <dbReference type="EMBL" id="QVL31176.1"/>
    </source>
</evidence>
<feature type="transmembrane region" description="Helical" evidence="1">
    <location>
        <begin position="12"/>
        <end position="32"/>
    </location>
</feature>
<proteinExistence type="predicted"/>
<keyword evidence="4" id="KW-1185">Reference proteome</keyword>
<organism evidence="3 4">
    <name type="scientific">Telmatocola sphagniphila</name>
    <dbReference type="NCBI Taxonomy" id="1123043"/>
    <lineage>
        <taxon>Bacteria</taxon>
        <taxon>Pseudomonadati</taxon>
        <taxon>Planctomycetota</taxon>
        <taxon>Planctomycetia</taxon>
        <taxon>Gemmatales</taxon>
        <taxon>Gemmataceae</taxon>
    </lineage>
</organism>
<accession>A0A8E6B4Y0</accession>
<dbReference type="AlphaFoldDB" id="A0A8E6B4Y0"/>
<dbReference type="RefSeq" id="WP_213495057.1">
    <property type="nucleotide sequence ID" value="NZ_CP074694.1"/>
</dbReference>
<sequence>MRLQKSKQRRGATTVEFAVVAPVVFMMIFGIIEWSRYVMALNVTQNAVREGTRFALARTDTLQTGISVTNVQQNVANFVSQMGSSLTNVTVTVYKTNVYGQPTDQYGNVVSASTSAATFDQTSFGDYICVTVTGTYKPVLPTFLNMTNLTSITTSCVMCSEGN</sequence>